<evidence type="ECO:0000256" key="1">
    <source>
        <dbReference type="ARBA" id="ARBA00004571"/>
    </source>
</evidence>
<organism evidence="11">
    <name type="scientific">marine metagenome</name>
    <dbReference type="NCBI Taxonomy" id="408172"/>
    <lineage>
        <taxon>unclassified sequences</taxon>
        <taxon>metagenomes</taxon>
        <taxon>ecological metagenomes</taxon>
    </lineage>
</organism>
<keyword evidence="2" id="KW-0813">Transport</keyword>
<keyword evidence="4" id="KW-0812">Transmembrane</keyword>
<dbReference type="PANTHER" id="PTHR32552:SF81">
    <property type="entry name" value="TONB-DEPENDENT OUTER MEMBRANE RECEPTOR"/>
    <property type="match status" value="1"/>
</dbReference>
<keyword evidence="7" id="KW-0798">TonB box</keyword>
<evidence type="ECO:0000259" key="10">
    <source>
        <dbReference type="Pfam" id="PF07715"/>
    </source>
</evidence>
<evidence type="ECO:0000256" key="5">
    <source>
        <dbReference type="ARBA" id="ARBA00023004"/>
    </source>
</evidence>
<feature type="domain" description="TonB-dependent receptor plug" evidence="10">
    <location>
        <begin position="63"/>
        <end position="172"/>
    </location>
</feature>
<accession>A0A382QXA2</accession>
<dbReference type="SUPFAM" id="SSF56935">
    <property type="entry name" value="Porins"/>
    <property type="match status" value="1"/>
</dbReference>
<reference evidence="11" key="1">
    <citation type="submission" date="2018-05" db="EMBL/GenBank/DDBJ databases">
        <authorList>
            <person name="Lanie J.A."/>
            <person name="Ng W.-L."/>
            <person name="Kazmierczak K.M."/>
            <person name="Andrzejewski T.M."/>
            <person name="Davidsen T.M."/>
            <person name="Wayne K.J."/>
            <person name="Tettelin H."/>
            <person name="Glass J.I."/>
            <person name="Rusch D."/>
            <person name="Podicherti R."/>
            <person name="Tsui H.-C.T."/>
            <person name="Winkler M.E."/>
        </authorList>
    </citation>
    <scope>NUCLEOTIDE SEQUENCE</scope>
</reference>
<gene>
    <name evidence="11" type="ORF">METZ01_LOCUS342356</name>
</gene>
<evidence type="ECO:0000256" key="6">
    <source>
        <dbReference type="ARBA" id="ARBA00023065"/>
    </source>
</evidence>
<comment type="subcellular location">
    <subcellularLocation>
        <location evidence="1">Cell outer membrane</location>
        <topology evidence="1">Multi-pass membrane protein</topology>
    </subcellularLocation>
</comment>
<dbReference type="PANTHER" id="PTHR32552">
    <property type="entry name" value="FERRICHROME IRON RECEPTOR-RELATED"/>
    <property type="match status" value="1"/>
</dbReference>
<evidence type="ECO:0000256" key="9">
    <source>
        <dbReference type="ARBA" id="ARBA00023237"/>
    </source>
</evidence>
<evidence type="ECO:0000256" key="7">
    <source>
        <dbReference type="ARBA" id="ARBA00023077"/>
    </source>
</evidence>
<keyword evidence="8" id="KW-0472">Membrane</keyword>
<dbReference type="InterPro" id="IPR036942">
    <property type="entry name" value="Beta-barrel_TonB_sf"/>
</dbReference>
<dbReference type="Pfam" id="PF07715">
    <property type="entry name" value="Plug"/>
    <property type="match status" value="1"/>
</dbReference>
<evidence type="ECO:0000256" key="8">
    <source>
        <dbReference type="ARBA" id="ARBA00023136"/>
    </source>
</evidence>
<evidence type="ECO:0000313" key="11">
    <source>
        <dbReference type="EMBL" id="SVC89502.1"/>
    </source>
</evidence>
<evidence type="ECO:0000256" key="2">
    <source>
        <dbReference type="ARBA" id="ARBA00022448"/>
    </source>
</evidence>
<keyword evidence="9" id="KW-0998">Cell outer membrane</keyword>
<dbReference type="InterPro" id="IPR012910">
    <property type="entry name" value="Plug_dom"/>
</dbReference>
<proteinExistence type="predicted"/>
<feature type="non-terminal residue" evidence="11">
    <location>
        <position position="275"/>
    </location>
</feature>
<keyword evidence="5" id="KW-0408">Iron</keyword>
<protein>
    <recommendedName>
        <fullName evidence="10">TonB-dependent receptor plug domain-containing protein</fullName>
    </recommendedName>
</protein>
<keyword evidence="6" id="KW-0406">Ion transport</keyword>
<dbReference type="EMBL" id="UINC01117223">
    <property type="protein sequence ID" value="SVC89502.1"/>
    <property type="molecule type" value="Genomic_DNA"/>
</dbReference>
<dbReference type="PROSITE" id="PS52016">
    <property type="entry name" value="TONB_DEPENDENT_REC_3"/>
    <property type="match status" value="1"/>
</dbReference>
<dbReference type="GO" id="GO:0009279">
    <property type="term" value="C:cell outer membrane"/>
    <property type="evidence" value="ECO:0007669"/>
    <property type="project" value="UniProtKB-SubCell"/>
</dbReference>
<evidence type="ECO:0000256" key="3">
    <source>
        <dbReference type="ARBA" id="ARBA00022496"/>
    </source>
</evidence>
<dbReference type="AlphaFoldDB" id="A0A382QXA2"/>
<dbReference type="GO" id="GO:0006826">
    <property type="term" value="P:iron ion transport"/>
    <property type="evidence" value="ECO:0007669"/>
    <property type="project" value="UniProtKB-KW"/>
</dbReference>
<sequence length="275" mass="30471">MNNILRGFVMDRLLSKLAFSAVLITGIYCFSGVPTINAQESPTAGNLTLEEIIVTARKREESLMEVPLAITAFTEEDIENLALKELSDLVDHTPGFYYTEYSVGRGHREHRRLIFRGMQPRTDIQTRQNATVFIDGAPTLGSEIGAIENFERIEMIKGPQSAHFGRSTFAGAINVITKTPGDEFGGSITLEVGKYGYSRLVTAIEGPVGESDISYRLTASTYDYDGQYNNAIQPSQDLGSRSTDDVSLTLYAQPSDKFSAKFRYHKWTDEDGPDV</sequence>
<keyword evidence="3" id="KW-0410">Iron transport</keyword>
<name>A0A382QXA2_9ZZZZ</name>
<dbReference type="Gene3D" id="2.40.170.20">
    <property type="entry name" value="TonB-dependent receptor, beta-barrel domain"/>
    <property type="match status" value="1"/>
</dbReference>
<dbReference type="InterPro" id="IPR039426">
    <property type="entry name" value="TonB-dep_rcpt-like"/>
</dbReference>
<evidence type="ECO:0000256" key="4">
    <source>
        <dbReference type="ARBA" id="ARBA00022692"/>
    </source>
</evidence>